<evidence type="ECO:0000313" key="8">
    <source>
        <dbReference type="Proteomes" id="UP000799421"/>
    </source>
</evidence>
<evidence type="ECO:0000256" key="4">
    <source>
        <dbReference type="ARBA" id="ARBA00023136"/>
    </source>
</evidence>
<evidence type="ECO:0000256" key="1">
    <source>
        <dbReference type="ARBA" id="ARBA00004141"/>
    </source>
</evidence>
<dbReference type="Proteomes" id="UP000799421">
    <property type="component" value="Unassembled WGS sequence"/>
</dbReference>
<keyword evidence="2 5" id="KW-0812">Transmembrane</keyword>
<dbReference type="GO" id="GO:0016020">
    <property type="term" value="C:membrane"/>
    <property type="evidence" value="ECO:0007669"/>
    <property type="project" value="UniProtKB-SubCell"/>
</dbReference>
<dbReference type="InterPro" id="IPR050524">
    <property type="entry name" value="APC_YAT"/>
</dbReference>
<keyword evidence="3 5" id="KW-1133">Transmembrane helix</keyword>
<sequence>MSSSTVLLNSGPAGTLIAYTFIGTLAYSMIVALGEMVTYIFMNNTPTGYVSHFLNPSLAFAVGWTYHLSWAVTFAIELAASGLIIGYCYKNVETGYYYR</sequence>
<accession>A0A6A7CBM3</accession>
<protein>
    <recommendedName>
        <fullName evidence="6">Amino acid permease/ SLC12A domain-containing protein</fullName>
    </recommendedName>
</protein>
<feature type="domain" description="Amino acid permease/ SLC12A" evidence="6">
    <location>
        <begin position="2"/>
        <end position="93"/>
    </location>
</feature>
<gene>
    <name evidence="7" type="ORF">K470DRAFT_267401</name>
</gene>
<comment type="subcellular location">
    <subcellularLocation>
        <location evidence="1">Membrane</location>
        <topology evidence="1">Multi-pass membrane protein</topology>
    </subcellularLocation>
</comment>
<dbReference type="PANTHER" id="PTHR43341:SF4">
    <property type="entry name" value="ARGININE PERMEASE CAN1-RELATED"/>
    <property type="match status" value="1"/>
</dbReference>
<organism evidence="7 8">
    <name type="scientific">Piedraia hortae CBS 480.64</name>
    <dbReference type="NCBI Taxonomy" id="1314780"/>
    <lineage>
        <taxon>Eukaryota</taxon>
        <taxon>Fungi</taxon>
        <taxon>Dikarya</taxon>
        <taxon>Ascomycota</taxon>
        <taxon>Pezizomycotina</taxon>
        <taxon>Dothideomycetes</taxon>
        <taxon>Dothideomycetidae</taxon>
        <taxon>Capnodiales</taxon>
        <taxon>Piedraiaceae</taxon>
        <taxon>Piedraia</taxon>
    </lineage>
</organism>
<dbReference type="AlphaFoldDB" id="A0A6A7CBM3"/>
<evidence type="ECO:0000313" key="7">
    <source>
        <dbReference type="EMBL" id="KAF2864567.1"/>
    </source>
</evidence>
<dbReference type="EMBL" id="MU005957">
    <property type="protein sequence ID" value="KAF2864567.1"/>
    <property type="molecule type" value="Genomic_DNA"/>
</dbReference>
<reference evidence="7" key="1">
    <citation type="journal article" date="2020" name="Stud. Mycol.">
        <title>101 Dothideomycetes genomes: a test case for predicting lifestyles and emergence of pathogens.</title>
        <authorList>
            <person name="Haridas S."/>
            <person name="Albert R."/>
            <person name="Binder M."/>
            <person name="Bloem J."/>
            <person name="Labutti K."/>
            <person name="Salamov A."/>
            <person name="Andreopoulos B."/>
            <person name="Baker S."/>
            <person name="Barry K."/>
            <person name="Bills G."/>
            <person name="Bluhm B."/>
            <person name="Cannon C."/>
            <person name="Castanera R."/>
            <person name="Culley D."/>
            <person name="Daum C."/>
            <person name="Ezra D."/>
            <person name="Gonzalez J."/>
            <person name="Henrissat B."/>
            <person name="Kuo A."/>
            <person name="Liang C."/>
            <person name="Lipzen A."/>
            <person name="Lutzoni F."/>
            <person name="Magnuson J."/>
            <person name="Mondo S."/>
            <person name="Nolan M."/>
            <person name="Ohm R."/>
            <person name="Pangilinan J."/>
            <person name="Park H.-J."/>
            <person name="Ramirez L."/>
            <person name="Alfaro M."/>
            <person name="Sun H."/>
            <person name="Tritt A."/>
            <person name="Yoshinaga Y."/>
            <person name="Zwiers L.-H."/>
            <person name="Turgeon B."/>
            <person name="Goodwin S."/>
            <person name="Spatafora J."/>
            <person name="Crous P."/>
            <person name="Grigoriev I."/>
        </authorList>
    </citation>
    <scope>NUCLEOTIDE SEQUENCE</scope>
    <source>
        <strain evidence="7">CBS 480.64</strain>
    </source>
</reference>
<evidence type="ECO:0000259" key="6">
    <source>
        <dbReference type="Pfam" id="PF00324"/>
    </source>
</evidence>
<evidence type="ECO:0000256" key="3">
    <source>
        <dbReference type="ARBA" id="ARBA00022989"/>
    </source>
</evidence>
<dbReference type="Gene3D" id="1.20.1740.10">
    <property type="entry name" value="Amino acid/polyamine transporter I"/>
    <property type="match status" value="1"/>
</dbReference>
<dbReference type="GO" id="GO:0015171">
    <property type="term" value="F:amino acid transmembrane transporter activity"/>
    <property type="evidence" value="ECO:0007669"/>
    <property type="project" value="TreeGrafter"/>
</dbReference>
<evidence type="ECO:0000256" key="2">
    <source>
        <dbReference type="ARBA" id="ARBA00022692"/>
    </source>
</evidence>
<feature type="transmembrane region" description="Helical" evidence="5">
    <location>
        <begin position="72"/>
        <end position="89"/>
    </location>
</feature>
<keyword evidence="8" id="KW-1185">Reference proteome</keyword>
<dbReference type="OrthoDB" id="2268893at2759"/>
<evidence type="ECO:0000256" key="5">
    <source>
        <dbReference type="SAM" id="Phobius"/>
    </source>
</evidence>
<dbReference type="InterPro" id="IPR004841">
    <property type="entry name" value="AA-permease/SLC12A_dom"/>
</dbReference>
<dbReference type="PANTHER" id="PTHR43341">
    <property type="entry name" value="AMINO ACID PERMEASE"/>
    <property type="match status" value="1"/>
</dbReference>
<dbReference type="Pfam" id="PF00324">
    <property type="entry name" value="AA_permease"/>
    <property type="match status" value="1"/>
</dbReference>
<feature type="transmembrane region" description="Helical" evidence="5">
    <location>
        <begin position="16"/>
        <end position="42"/>
    </location>
</feature>
<name>A0A6A7CBM3_9PEZI</name>
<proteinExistence type="predicted"/>
<keyword evidence="4 5" id="KW-0472">Membrane</keyword>
<feature type="transmembrane region" description="Helical" evidence="5">
    <location>
        <begin position="49"/>
        <end position="66"/>
    </location>
</feature>